<keyword evidence="6 7" id="KW-0961">Cell wall biogenesis/degradation</keyword>
<name>A0ABS6G2Z2_9FIRM</name>
<evidence type="ECO:0000256" key="2">
    <source>
        <dbReference type="ARBA" id="ARBA00022692"/>
    </source>
</evidence>
<keyword evidence="9" id="KW-1185">Reference proteome</keyword>
<dbReference type="RefSeq" id="WP_216415281.1">
    <property type="nucleotide sequence ID" value="NZ_JAHLQK010000002.1"/>
</dbReference>
<dbReference type="InterPro" id="IPR003770">
    <property type="entry name" value="MLTG-like"/>
</dbReference>
<accession>A0ABS6G2Z2</accession>
<evidence type="ECO:0000256" key="5">
    <source>
        <dbReference type="ARBA" id="ARBA00023239"/>
    </source>
</evidence>
<evidence type="ECO:0000256" key="7">
    <source>
        <dbReference type="HAMAP-Rule" id="MF_02065"/>
    </source>
</evidence>
<dbReference type="EMBL" id="JAHLQK010000002">
    <property type="protein sequence ID" value="MBU5675780.1"/>
    <property type="molecule type" value="Genomic_DNA"/>
</dbReference>
<keyword evidence="3 7" id="KW-1133">Transmembrane helix</keyword>
<protein>
    <recommendedName>
        <fullName evidence="7">Endolytic murein transglycosylase</fullName>
        <ecNumber evidence="7">4.2.2.29</ecNumber>
    </recommendedName>
    <alternativeName>
        <fullName evidence="7">Peptidoglycan lytic transglycosylase</fullName>
    </alternativeName>
    <alternativeName>
        <fullName evidence="7">Peptidoglycan polymerization terminase</fullName>
    </alternativeName>
</protein>
<keyword evidence="1 7" id="KW-1003">Cell membrane</keyword>
<evidence type="ECO:0000256" key="3">
    <source>
        <dbReference type="ARBA" id="ARBA00022989"/>
    </source>
</evidence>
<evidence type="ECO:0000256" key="6">
    <source>
        <dbReference type="ARBA" id="ARBA00023316"/>
    </source>
</evidence>
<evidence type="ECO:0000256" key="1">
    <source>
        <dbReference type="ARBA" id="ARBA00022475"/>
    </source>
</evidence>
<comment type="catalytic activity">
    <reaction evidence="7">
        <text>a peptidoglycan chain = a peptidoglycan chain with N-acetyl-1,6-anhydromuramyl-[peptide] at the reducing end + a peptidoglycan chain with N-acetylglucosamine at the non-reducing end.</text>
        <dbReference type="EC" id="4.2.2.29"/>
    </reaction>
</comment>
<keyword evidence="5 7" id="KW-0456">Lyase</keyword>
<dbReference type="Proteomes" id="UP000779508">
    <property type="component" value="Unassembled WGS sequence"/>
</dbReference>
<keyword evidence="4 7" id="KW-0472">Membrane</keyword>
<proteinExistence type="inferred from homology"/>
<evidence type="ECO:0000313" key="9">
    <source>
        <dbReference type="Proteomes" id="UP000779508"/>
    </source>
</evidence>
<comment type="similarity">
    <text evidence="7">Belongs to the transglycosylase MltG family.</text>
</comment>
<dbReference type="PANTHER" id="PTHR30518:SF2">
    <property type="entry name" value="ENDOLYTIC MUREIN TRANSGLYCOSYLASE"/>
    <property type="match status" value="1"/>
</dbReference>
<dbReference type="EC" id="4.2.2.29" evidence="7"/>
<dbReference type="HAMAP" id="MF_02065">
    <property type="entry name" value="MltG"/>
    <property type="match status" value="1"/>
</dbReference>
<comment type="caution">
    <text evidence="8">The sequence shown here is derived from an EMBL/GenBank/DDBJ whole genome shotgun (WGS) entry which is preliminary data.</text>
</comment>
<dbReference type="CDD" id="cd08010">
    <property type="entry name" value="MltG_like"/>
    <property type="match status" value="1"/>
</dbReference>
<organism evidence="8 9">
    <name type="scientific">Alkaliphilus flagellatus</name>
    <dbReference type="NCBI Taxonomy" id="2841507"/>
    <lineage>
        <taxon>Bacteria</taxon>
        <taxon>Bacillati</taxon>
        <taxon>Bacillota</taxon>
        <taxon>Clostridia</taxon>
        <taxon>Peptostreptococcales</taxon>
        <taxon>Natronincolaceae</taxon>
        <taxon>Alkaliphilus</taxon>
    </lineage>
</organism>
<sequence length="339" mass="38521">MKKILYILIVIGLLVGSSVLFVPSYLSTSTNVDTIEIIVPQGASLNTVSNTLLDKGIIKSKIWFRYKAKAAGVDRKIKPGTYSIPSNSTLNDIFELLEKGIPDKPVILTIPEGFTLYQIAQKVEELGFGTKDEFIEATQKYFDNGNYDFDTKNLYFNLEGYLYPDTYHFTEKQPVEDIVKRLAQTMDNVFTDEYKNRAKELNLSIHDILTVASLIEREAKHDGERSAVSGVIYNRLEKDMLLQIDATVIYGVGKGKEHKSDIYTSDLEKPTPFNSYKVIGLPPGPIASPSKASIHAALYPEDHEYLYYVLSEKEDGHVFTKTYDEHLKYVDKYRNRNKK</sequence>
<comment type="function">
    <text evidence="7">Functions as a peptidoglycan terminase that cleaves nascent peptidoglycan strands endolytically to terminate their elongation.</text>
</comment>
<dbReference type="PANTHER" id="PTHR30518">
    <property type="entry name" value="ENDOLYTIC MUREIN TRANSGLYCOSYLASE"/>
    <property type="match status" value="1"/>
</dbReference>
<feature type="site" description="Important for catalytic activity" evidence="7">
    <location>
        <position position="218"/>
    </location>
</feature>
<gene>
    <name evidence="7 8" type="primary">mltG</name>
    <name evidence="8" type="ORF">KQI88_05070</name>
</gene>
<evidence type="ECO:0000313" key="8">
    <source>
        <dbReference type="EMBL" id="MBU5675780.1"/>
    </source>
</evidence>
<evidence type="ECO:0000256" key="4">
    <source>
        <dbReference type="ARBA" id="ARBA00023136"/>
    </source>
</evidence>
<dbReference type="NCBIfam" id="TIGR00247">
    <property type="entry name" value="endolytic transglycosylase MltG"/>
    <property type="match status" value="1"/>
</dbReference>
<dbReference type="Pfam" id="PF02618">
    <property type="entry name" value="YceG"/>
    <property type="match status" value="1"/>
</dbReference>
<keyword evidence="2 7" id="KW-0812">Transmembrane</keyword>
<reference evidence="8 9" key="1">
    <citation type="submission" date="2021-06" db="EMBL/GenBank/DDBJ databases">
        <authorList>
            <person name="Sun Q."/>
            <person name="Li D."/>
        </authorList>
    </citation>
    <scope>NUCLEOTIDE SEQUENCE [LARGE SCALE GENOMIC DNA]</scope>
    <source>
        <strain evidence="8 9">MSJ-5</strain>
    </source>
</reference>